<feature type="chain" id="PRO_5037135626" evidence="1">
    <location>
        <begin position="25"/>
        <end position="108"/>
    </location>
</feature>
<accession>A0A915L2W6</accession>
<proteinExistence type="predicted"/>
<keyword evidence="1" id="KW-0732">Signal</keyword>
<sequence>MAAAPTTHSLLLILIAAAASPVRPSSVTVTDPFDDIIHLPFVGSLFFVDHNESLAGKSAHLKFGSEQLWSGTLTDTGFVEVPPARRKAGHSPVHLGQYVLSIGKIVSM</sequence>
<evidence type="ECO:0000313" key="2">
    <source>
        <dbReference type="Proteomes" id="UP000887565"/>
    </source>
</evidence>
<feature type="signal peptide" evidence="1">
    <location>
        <begin position="1"/>
        <end position="24"/>
    </location>
</feature>
<organism evidence="2 3">
    <name type="scientific">Romanomermis culicivorax</name>
    <name type="common">Nematode worm</name>
    <dbReference type="NCBI Taxonomy" id="13658"/>
    <lineage>
        <taxon>Eukaryota</taxon>
        <taxon>Metazoa</taxon>
        <taxon>Ecdysozoa</taxon>
        <taxon>Nematoda</taxon>
        <taxon>Enoplea</taxon>
        <taxon>Dorylaimia</taxon>
        <taxon>Mermithida</taxon>
        <taxon>Mermithoidea</taxon>
        <taxon>Mermithidae</taxon>
        <taxon>Romanomermis</taxon>
    </lineage>
</organism>
<evidence type="ECO:0000313" key="3">
    <source>
        <dbReference type="WBParaSite" id="nRc.2.0.1.t45071-RA"/>
    </source>
</evidence>
<dbReference type="AlphaFoldDB" id="A0A915L2W6"/>
<dbReference type="Proteomes" id="UP000887565">
    <property type="component" value="Unplaced"/>
</dbReference>
<keyword evidence="2" id="KW-1185">Reference proteome</keyword>
<reference evidence="3" key="1">
    <citation type="submission" date="2022-11" db="UniProtKB">
        <authorList>
            <consortium name="WormBaseParasite"/>
        </authorList>
    </citation>
    <scope>IDENTIFICATION</scope>
</reference>
<dbReference type="WBParaSite" id="nRc.2.0.1.t45071-RA">
    <property type="protein sequence ID" value="nRc.2.0.1.t45071-RA"/>
    <property type="gene ID" value="nRc.2.0.1.g45071"/>
</dbReference>
<protein>
    <submittedName>
        <fullName evidence="3">Dirigent protein</fullName>
    </submittedName>
</protein>
<name>A0A915L2W6_ROMCU</name>
<evidence type="ECO:0000256" key="1">
    <source>
        <dbReference type="SAM" id="SignalP"/>
    </source>
</evidence>